<organism evidence="2 3">
    <name type="scientific">Ramlibacter alkalitolerans</name>
    <dbReference type="NCBI Taxonomy" id="2039631"/>
    <lineage>
        <taxon>Bacteria</taxon>
        <taxon>Pseudomonadati</taxon>
        <taxon>Pseudomonadota</taxon>
        <taxon>Betaproteobacteria</taxon>
        <taxon>Burkholderiales</taxon>
        <taxon>Comamonadaceae</taxon>
        <taxon>Ramlibacter</taxon>
    </lineage>
</organism>
<dbReference type="Pfam" id="PF09511">
    <property type="entry name" value="RNA_lig_T4_1"/>
    <property type="match status" value="1"/>
</dbReference>
<comment type="caution">
    <text evidence="2">The sequence shown here is derived from an EMBL/GenBank/DDBJ whole genome shotgun (WGS) entry which is preliminary data.</text>
</comment>
<feature type="domain" description="T4 RNA ligase 1-like N-terminal" evidence="1">
    <location>
        <begin position="50"/>
        <end position="251"/>
    </location>
</feature>
<evidence type="ECO:0000313" key="2">
    <source>
        <dbReference type="EMBL" id="MBL0427696.1"/>
    </source>
</evidence>
<dbReference type="RefSeq" id="WP_201692330.1">
    <property type="nucleotide sequence ID" value="NZ_JAEQND010000013.1"/>
</dbReference>
<keyword evidence="3" id="KW-1185">Reference proteome</keyword>
<dbReference type="InterPro" id="IPR019039">
    <property type="entry name" value="T4-Rnl1-like_N"/>
</dbReference>
<proteinExistence type="predicted"/>
<evidence type="ECO:0000313" key="3">
    <source>
        <dbReference type="Proteomes" id="UP000622707"/>
    </source>
</evidence>
<reference evidence="2 3" key="1">
    <citation type="journal article" date="2017" name="Int. J. Syst. Evol. Microbiol.">
        <title>Ramlibacter alkalitolerans sp. nov., alkali-tolerant bacterium isolated from soil of ginseng.</title>
        <authorList>
            <person name="Lee D.H."/>
            <person name="Cha C.J."/>
        </authorList>
    </citation>
    <scope>NUCLEOTIDE SEQUENCE [LARGE SCALE GENOMIC DNA]</scope>
    <source>
        <strain evidence="2 3">KACC 19305</strain>
    </source>
</reference>
<accession>A0ABS1JUZ1</accession>
<dbReference type="Gene3D" id="1.10.3550.20">
    <property type="match status" value="1"/>
</dbReference>
<protein>
    <recommendedName>
        <fullName evidence="1">T4 RNA ligase 1-like N-terminal domain-containing protein</fullName>
    </recommendedName>
</protein>
<gene>
    <name evidence="2" type="ORF">JI746_21455</name>
</gene>
<evidence type="ECO:0000259" key="1">
    <source>
        <dbReference type="Pfam" id="PF09511"/>
    </source>
</evidence>
<dbReference type="Proteomes" id="UP000622707">
    <property type="component" value="Unassembled WGS sequence"/>
</dbReference>
<sequence>MFPHINHIDDLLPHIAGKKEIALTPGPQGCTVVCYTCQDSGTFDTPWAAECRGIVFDRDGRVASRPLHKFFNIGEKTDLAMDALPWDQVTRVMDKRDGSMINTVHLDGELFLKSKKSFDNKQTRMAYEWLANHPHARSGLHALAARGYTATLELTSPANRIVVAYEGTEMRLLHVRNNVTGAYEDQLLRYLSMSWDIPLVDEADETTAACMARRVSNARELVEQLAGKTDVEGYVLQFADGSMVKAKTPWYSQLHRVVSFTRERDIAEAAAEERLDDIKAALEGMGLDIAAVNAVESRVKNILVAKQARVEEVLAEAKALDRKEFAVRFQKDPDFGLLMPAYLGKPLNWQDWFKKHVLKQEFGLHSLPGMPLSNDD</sequence>
<dbReference type="EMBL" id="JAEQND010000013">
    <property type="protein sequence ID" value="MBL0427696.1"/>
    <property type="molecule type" value="Genomic_DNA"/>
</dbReference>
<name>A0ABS1JUZ1_9BURK</name>